<evidence type="ECO:0000256" key="1">
    <source>
        <dbReference type="SAM" id="MobiDB-lite"/>
    </source>
</evidence>
<sequence length="21" mass="2578">MSLPHKYQHENTNDINPYQFT</sequence>
<feature type="region of interest" description="Disordered" evidence="1">
    <location>
        <begin position="1"/>
        <end position="21"/>
    </location>
</feature>
<proteinExistence type="predicted"/>
<dbReference type="EMBL" id="GBRH01173399">
    <property type="protein sequence ID" value="JAE24497.1"/>
    <property type="molecule type" value="Transcribed_RNA"/>
</dbReference>
<evidence type="ECO:0000313" key="2">
    <source>
        <dbReference type="EMBL" id="JAE24497.1"/>
    </source>
</evidence>
<name>A0A0A9GJ24_ARUDO</name>
<dbReference type="AlphaFoldDB" id="A0A0A9GJ24"/>
<reference evidence="2" key="1">
    <citation type="submission" date="2014-09" db="EMBL/GenBank/DDBJ databases">
        <authorList>
            <person name="Magalhaes I.L.F."/>
            <person name="Oliveira U."/>
            <person name="Santos F.R."/>
            <person name="Vidigal T.H.D.A."/>
            <person name="Brescovit A.D."/>
            <person name="Santos A.J."/>
        </authorList>
    </citation>
    <scope>NUCLEOTIDE SEQUENCE</scope>
    <source>
        <tissue evidence="2">Shoot tissue taken approximately 20 cm above the soil surface</tissue>
    </source>
</reference>
<organism evidence="2">
    <name type="scientific">Arundo donax</name>
    <name type="common">Giant reed</name>
    <name type="synonym">Donax arundinaceus</name>
    <dbReference type="NCBI Taxonomy" id="35708"/>
    <lineage>
        <taxon>Eukaryota</taxon>
        <taxon>Viridiplantae</taxon>
        <taxon>Streptophyta</taxon>
        <taxon>Embryophyta</taxon>
        <taxon>Tracheophyta</taxon>
        <taxon>Spermatophyta</taxon>
        <taxon>Magnoliopsida</taxon>
        <taxon>Liliopsida</taxon>
        <taxon>Poales</taxon>
        <taxon>Poaceae</taxon>
        <taxon>PACMAD clade</taxon>
        <taxon>Arundinoideae</taxon>
        <taxon>Arundineae</taxon>
        <taxon>Arundo</taxon>
    </lineage>
</organism>
<reference evidence="2" key="2">
    <citation type="journal article" date="2015" name="Data Brief">
        <title>Shoot transcriptome of the giant reed, Arundo donax.</title>
        <authorList>
            <person name="Barrero R.A."/>
            <person name="Guerrero F.D."/>
            <person name="Moolhuijzen P."/>
            <person name="Goolsby J.A."/>
            <person name="Tidwell J."/>
            <person name="Bellgard S.E."/>
            <person name="Bellgard M.I."/>
        </authorList>
    </citation>
    <scope>NUCLEOTIDE SEQUENCE</scope>
    <source>
        <tissue evidence="2">Shoot tissue taken approximately 20 cm above the soil surface</tissue>
    </source>
</reference>
<protein>
    <submittedName>
        <fullName evidence="2">Uncharacterized protein</fullName>
    </submittedName>
</protein>
<accession>A0A0A9GJ24</accession>